<dbReference type="Pfam" id="PF10159">
    <property type="entry name" value="MMtag"/>
    <property type="match status" value="1"/>
</dbReference>
<reference evidence="4" key="1">
    <citation type="journal article" date="2017" name="Cell">
        <title>Insights into land plant evolution garnered from the Marchantia polymorpha genome.</title>
        <authorList>
            <person name="Bowman J.L."/>
            <person name="Kohchi T."/>
            <person name="Yamato K.T."/>
            <person name="Jenkins J."/>
            <person name="Shu S."/>
            <person name="Ishizaki K."/>
            <person name="Yamaoka S."/>
            <person name="Nishihama R."/>
            <person name="Nakamura Y."/>
            <person name="Berger F."/>
            <person name="Adam C."/>
            <person name="Aki S.S."/>
            <person name="Althoff F."/>
            <person name="Araki T."/>
            <person name="Arteaga-Vazquez M.A."/>
            <person name="Balasubrmanian S."/>
            <person name="Barry K."/>
            <person name="Bauer D."/>
            <person name="Boehm C.R."/>
            <person name="Briginshaw L."/>
            <person name="Caballero-Perez J."/>
            <person name="Catarino B."/>
            <person name="Chen F."/>
            <person name="Chiyoda S."/>
            <person name="Chovatia M."/>
            <person name="Davies K.M."/>
            <person name="Delmans M."/>
            <person name="Demura T."/>
            <person name="Dierschke T."/>
            <person name="Dolan L."/>
            <person name="Dorantes-Acosta A.E."/>
            <person name="Eklund D.M."/>
            <person name="Florent S.N."/>
            <person name="Flores-Sandoval E."/>
            <person name="Fujiyama A."/>
            <person name="Fukuzawa H."/>
            <person name="Galik B."/>
            <person name="Grimanelli D."/>
            <person name="Grimwood J."/>
            <person name="Grossniklaus U."/>
            <person name="Hamada T."/>
            <person name="Haseloff J."/>
            <person name="Hetherington A.J."/>
            <person name="Higo A."/>
            <person name="Hirakawa Y."/>
            <person name="Hundley H.N."/>
            <person name="Ikeda Y."/>
            <person name="Inoue K."/>
            <person name="Inoue S.I."/>
            <person name="Ishida S."/>
            <person name="Jia Q."/>
            <person name="Kakita M."/>
            <person name="Kanazawa T."/>
            <person name="Kawai Y."/>
            <person name="Kawashima T."/>
            <person name="Kennedy M."/>
            <person name="Kinose K."/>
            <person name="Kinoshita T."/>
            <person name="Kohara Y."/>
            <person name="Koide E."/>
            <person name="Komatsu K."/>
            <person name="Kopischke S."/>
            <person name="Kubo M."/>
            <person name="Kyozuka J."/>
            <person name="Lagercrantz U."/>
            <person name="Lin S.S."/>
            <person name="Lindquist E."/>
            <person name="Lipzen A.M."/>
            <person name="Lu C.W."/>
            <person name="De Luna E."/>
            <person name="Martienssen R.A."/>
            <person name="Minamino N."/>
            <person name="Mizutani M."/>
            <person name="Mizutani M."/>
            <person name="Mochizuki N."/>
            <person name="Monte I."/>
            <person name="Mosher R."/>
            <person name="Nagasaki H."/>
            <person name="Nakagami H."/>
            <person name="Naramoto S."/>
            <person name="Nishitani K."/>
            <person name="Ohtani M."/>
            <person name="Okamoto T."/>
            <person name="Okumura M."/>
            <person name="Phillips J."/>
            <person name="Pollak B."/>
            <person name="Reinders A."/>
            <person name="Rovekamp M."/>
            <person name="Sano R."/>
            <person name="Sawa S."/>
            <person name="Schmid M.W."/>
            <person name="Shirakawa M."/>
            <person name="Solano R."/>
            <person name="Spunde A."/>
            <person name="Suetsugu N."/>
            <person name="Sugano S."/>
            <person name="Sugiyama A."/>
            <person name="Sun R."/>
            <person name="Suzuki Y."/>
            <person name="Takenaka M."/>
            <person name="Takezawa D."/>
            <person name="Tomogane H."/>
            <person name="Tsuzuki M."/>
            <person name="Ueda T."/>
            <person name="Umeda M."/>
            <person name="Ward J.M."/>
            <person name="Watanabe Y."/>
            <person name="Yazaki K."/>
            <person name="Yokoyama R."/>
            <person name="Yoshitake Y."/>
            <person name="Yotsui I."/>
            <person name="Zachgo S."/>
            <person name="Schmutz J."/>
        </authorList>
    </citation>
    <scope>NUCLEOTIDE SEQUENCE [LARGE SCALE GENOMIC DNA]</scope>
    <source>
        <strain evidence="4">Tak-1</strain>
    </source>
</reference>
<feature type="compositionally biased region" description="Basic and acidic residues" evidence="1">
    <location>
        <begin position="192"/>
        <end position="206"/>
    </location>
</feature>
<evidence type="ECO:0000256" key="1">
    <source>
        <dbReference type="SAM" id="MobiDB-lite"/>
    </source>
</evidence>
<feature type="compositionally biased region" description="Basic and acidic residues" evidence="1">
    <location>
        <begin position="537"/>
        <end position="555"/>
    </location>
</feature>
<feature type="compositionally biased region" description="Basic and acidic residues" evidence="1">
    <location>
        <begin position="335"/>
        <end position="365"/>
    </location>
</feature>
<feature type="compositionally biased region" description="Basic and acidic residues" evidence="1">
    <location>
        <begin position="410"/>
        <end position="427"/>
    </location>
</feature>
<keyword evidence="4" id="KW-1185">Reference proteome</keyword>
<feature type="region of interest" description="Disordered" evidence="1">
    <location>
        <begin position="1"/>
        <end position="24"/>
    </location>
</feature>
<feature type="compositionally biased region" description="Basic and acidic residues" evidence="1">
    <location>
        <begin position="435"/>
        <end position="495"/>
    </location>
</feature>
<evidence type="ECO:0000313" key="3">
    <source>
        <dbReference type="EMBL" id="PTQ39648.1"/>
    </source>
</evidence>
<evidence type="ECO:0000313" key="4">
    <source>
        <dbReference type="Proteomes" id="UP000244005"/>
    </source>
</evidence>
<feature type="compositionally biased region" description="Basic residues" evidence="1">
    <location>
        <begin position="293"/>
        <end position="302"/>
    </location>
</feature>
<protein>
    <recommendedName>
        <fullName evidence="2">Multiple myeloma tumor-associated protein 2-like N-terminal domain-containing protein</fullName>
    </recommendedName>
</protein>
<dbReference type="EMBL" id="KZ772716">
    <property type="protein sequence ID" value="PTQ39648.1"/>
    <property type="molecule type" value="Genomic_DNA"/>
</dbReference>
<evidence type="ECO:0000259" key="2">
    <source>
        <dbReference type="Pfam" id="PF10159"/>
    </source>
</evidence>
<dbReference type="Gramene" id="Mp4g03870.1">
    <property type="protein sequence ID" value="Mp4g03870.1.cds"/>
    <property type="gene ID" value="Mp4g03870"/>
</dbReference>
<dbReference type="PANTHER" id="PTHR14580">
    <property type="entry name" value="MULTIPLE MYELOMA TUMOR-ASSOCIATED PROTEIN 2 FAMILY MEMBER"/>
    <property type="match status" value="1"/>
</dbReference>
<accession>A0A2R6X0L6</accession>
<name>A0A2R6X0L6_MARPO</name>
<feature type="compositionally biased region" description="Basic and acidic residues" evidence="1">
    <location>
        <begin position="243"/>
        <end position="278"/>
    </location>
</feature>
<dbReference type="AlphaFoldDB" id="A0A2R6X0L6"/>
<organism evidence="3 4">
    <name type="scientific">Marchantia polymorpha</name>
    <name type="common">Common liverwort</name>
    <name type="synonym">Marchantia aquatica</name>
    <dbReference type="NCBI Taxonomy" id="3197"/>
    <lineage>
        <taxon>Eukaryota</taxon>
        <taxon>Viridiplantae</taxon>
        <taxon>Streptophyta</taxon>
        <taxon>Embryophyta</taxon>
        <taxon>Marchantiophyta</taxon>
        <taxon>Marchantiopsida</taxon>
        <taxon>Marchantiidae</taxon>
        <taxon>Marchantiales</taxon>
        <taxon>Marchantiaceae</taxon>
        <taxon>Marchantia</taxon>
    </lineage>
</organism>
<dbReference type="OrthoDB" id="5390672at2759"/>
<dbReference type="PANTHER" id="PTHR14580:SF0">
    <property type="entry name" value="MULTIPLE MYELOMA TUMOR-ASSOCIATED PROTEIN 2"/>
    <property type="match status" value="1"/>
</dbReference>
<dbReference type="InterPro" id="IPR039207">
    <property type="entry name" value="MMTAG2-like"/>
</dbReference>
<dbReference type="OMA" id="HEDHRME"/>
<proteinExistence type="predicted"/>
<dbReference type="InterPro" id="IPR019315">
    <property type="entry name" value="MMTA2_N"/>
</dbReference>
<feature type="region of interest" description="Disordered" evidence="1">
    <location>
        <begin position="79"/>
        <end position="98"/>
    </location>
</feature>
<sequence length="555" mass="64849">MYHPSRGGVRGGRDQFNWDDVKGDKHRENYLGHSVKAPVGRWQKGKDLYWYTKDHASDGATKDEIKRIQEEEEDAMKEMLGLAPRKNKRPQTSQLDKREVEDLLKKGKSGEELAPSYVDGERVQGLGFAPAPGQTDGQAGVKRTVQVKENDNVAFPSVQITQEPFRKEVEKAVAKDILETSEDIPAVAGPPSRHDGSERSEDEGAARKKRKEEKRKAKEMRRESKRARRKALKEDKGHRSKGDRRDSTLHGRLEDRGRRRHDKEEASSDHTKIRKEGNGKTSYDSSDSDSSRGRGHGLRRGHSTIDSRPLNVRNESTNENHRRRNIDYDSSSDDEPSRRPKRYRTEKSPTPRVHENRRNEPERDLVNSSGSSGDSIIDKRRRRTGREDSLNGNYQKQMRHDSDGEGYVNPRKEGQLRRERDRNSPVRDHHKQRRHDSDREENVSLHREDKNRRLMEQESPSRDHQTRRRHDSDSEGYAEPHREDLHKKGWERESPLHTIPKHRRHDSDEEDYVASHEDHRMEERKEKTSTPRYQKSSRFDSDRKGYVHSYRDRVR</sequence>
<dbReference type="Proteomes" id="UP000244005">
    <property type="component" value="Unassembled WGS sequence"/>
</dbReference>
<feature type="region of interest" description="Disordered" evidence="1">
    <location>
        <begin position="176"/>
        <end position="555"/>
    </location>
</feature>
<feature type="domain" description="Multiple myeloma tumor-associated protein 2-like N-terminal" evidence="2">
    <location>
        <begin position="8"/>
        <end position="81"/>
    </location>
</feature>
<gene>
    <name evidence="3" type="ORF">MARPO_0044s0087</name>
</gene>
<feature type="compositionally biased region" description="Basic and acidic residues" evidence="1">
    <location>
        <begin position="513"/>
        <end position="529"/>
    </location>
</feature>